<dbReference type="EMBL" id="VFQX01000030">
    <property type="protein sequence ID" value="KAF0978368.1"/>
    <property type="molecule type" value="Genomic_DNA"/>
</dbReference>
<keyword evidence="6 8" id="KW-0503">Monooxygenase</keyword>
<comment type="similarity">
    <text evidence="1 8">Belongs to the cytochrome P450 family.</text>
</comment>
<keyword evidence="3 7" id="KW-0479">Metal-binding</keyword>
<dbReference type="InterPro" id="IPR017972">
    <property type="entry name" value="Cyt_P450_CS"/>
</dbReference>
<dbReference type="GO" id="GO:0005506">
    <property type="term" value="F:iron ion binding"/>
    <property type="evidence" value="ECO:0007669"/>
    <property type="project" value="InterPro"/>
</dbReference>
<dbReference type="VEuPathDB" id="AmoebaDB:NfTy_055840"/>
<dbReference type="AlphaFoldDB" id="A0A6A5BX50"/>
<dbReference type="RefSeq" id="XP_044563081.1">
    <property type="nucleotide sequence ID" value="XM_044706126.1"/>
</dbReference>
<keyword evidence="4 8" id="KW-0560">Oxidoreductase</keyword>
<dbReference type="OrthoDB" id="1470350at2759"/>
<dbReference type="GO" id="GO:0004497">
    <property type="term" value="F:monooxygenase activity"/>
    <property type="evidence" value="ECO:0007669"/>
    <property type="project" value="UniProtKB-KW"/>
</dbReference>
<dbReference type="InterPro" id="IPR050196">
    <property type="entry name" value="Cytochrome_P450_Monoox"/>
</dbReference>
<dbReference type="GO" id="GO:0016705">
    <property type="term" value="F:oxidoreductase activity, acting on paired donors, with incorporation or reduction of molecular oxygen"/>
    <property type="evidence" value="ECO:0007669"/>
    <property type="project" value="InterPro"/>
</dbReference>
<organism evidence="10 11">
    <name type="scientific">Naegleria fowleri</name>
    <name type="common">Brain eating amoeba</name>
    <dbReference type="NCBI Taxonomy" id="5763"/>
    <lineage>
        <taxon>Eukaryota</taxon>
        <taxon>Discoba</taxon>
        <taxon>Heterolobosea</taxon>
        <taxon>Tetramitia</taxon>
        <taxon>Eutetramitia</taxon>
        <taxon>Vahlkampfiidae</taxon>
        <taxon>Naegleria</taxon>
    </lineage>
</organism>
<evidence type="ECO:0000313" key="11">
    <source>
        <dbReference type="Proteomes" id="UP000444721"/>
    </source>
</evidence>
<evidence type="ECO:0008006" key="12">
    <source>
        <dbReference type="Google" id="ProtNLM"/>
    </source>
</evidence>
<gene>
    <name evidence="10" type="ORF">FDP41_002883</name>
</gene>
<protein>
    <recommendedName>
        <fullName evidence="12">Cytochrome P450</fullName>
    </recommendedName>
</protein>
<evidence type="ECO:0000256" key="6">
    <source>
        <dbReference type="ARBA" id="ARBA00023033"/>
    </source>
</evidence>
<dbReference type="PANTHER" id="PTHR24291:SF50">
    <property type="entry name" value="BIFUNCTIONAL ALBAFLAVENONE MONOOXYGENASE_TERPENE SYNTHASE"/>
    <property type="match status" value="1"/>
</dbReference>
<dbReference type="VEuPathDB" id="AmoebaDB:NF0114330"/>
<dbReference type="PANTHER" id="PTHR24291">
    <property type="entry name" value="CYTOCHROME P450 FAMILY 4"/>
    <property type="match status" value="1"/>
</dbReference>
<dbReference type="PRINTS" id="PR00385">
    <property type="entry name" value="P450"/>
</dbReference>
<evidence type="ECO:0000313" key="10">
    <source>
        <dbReference type="EMBL" id="KAF0978368.1"/>
    </source>
</evidence>
<evidence type="ECO:0000256" key="4">
    <source>
        <dbReference type="ARBA" id="ARBA00023002"/>
    </source>
</evidence>
<dbReference type="InterPro" id="IPR036396">
    <property type="entry name" value="Cyt_P450_sf"/>
</dbReference>
<comment type="cofactor">
    <cofactor evidence="7">
        <name>heme</name>
        <dbReference type="ChEBI" id="CHEBI:30413"/>
    </cofactor>
</comment>
<dbReference type="GO" id="GO:0020037">
    <property type="term" value="F:heme binding"/>
    <property type="evidence" value="ECO:0007669"/>
    <property type="project" value="InterPro"/>
</dbReference>
<keyword evidence="11" id="KW-1185">Reference proteome</keyword>
<dbReference type="VEuPathDB" id="AmoebaDB:FDP41_002883"/>
<dbReference type="SUPFAM" id="SSF48264">
    <property type="entry name" value="Cytochrome P450"/>
    <property type="match status" value="1"/>
</dbReference>
<keyword evidence="9" id="KW-0812">Transmembrane</keyword>
<dbReference type="Gene3D" id="1.10.630.10">
    <property type="entry name" value="Cytochrome P450"/>
    <property type="match status" value="1"/>
</dbReference>
<sequence>MSLWELLLAGLALLVASALFIALSTFNHWRKVKHIPGSWQPLHLFHKTPFLSPYLYWGCHDDVLQLRKIMGDPKTHTLRMSLWSHNSVSICDKDLLKEVMVIKSHDFIKQKKIYDLFNTFGENILSALEIQGDNWKRHHRVASGTFSTKNLEYMSQVAVNSVDLVRSAKWDKDLEQAFKKGKKGILLDANADFSDVTLDVLGKAGFGLDFSIFDGVNPEGKVFRRSLEFMLSTGVMWGFLFTNLYPALSFLLPLVNKLTGVEKAVQVVSSTLDRIIAERRKELELNAAVNSEFSADSTEERRDLLSVVVEANREQKGILTDQELKSDAYVFSLAGHETTATAMQWCVYELGKRPEIQQRAREEVDRILGKGPNARKPYFDDYSQLHYVNAVLMETLRLHPPVMGVFRAARKNTTIGPYSIPAGTTVAMDIYSANRSEKNWESPLEFKPERFPLDADSQLKIQHDFTWIPFSMGNRKCIGYKFALIEACMILSRMLQFYELELLNDESNPKDRVTDIPGVTVRPGNLKVLLKPRRDL</sequence>
<accession>A0A6A5BX50</accession>
<feature type="binding site" description="axial binding residue" evidence="7">
    <location>
        <position position="477"/>
    </location>
    <ligand>
        <name>heme</name>
        <dbReference type="ChEBI" id="CHEBI:30413"/>
    </ligand>
    <ligandPart>
        <name>Fe</name>
        <dbReference type="ChEBI" id="CHEBI:18248"/>
    </ligandPart>
</feature>
<feature type="transmembrane region" description="Helical" evidence="9">
    <location>
        <begin position="6"/>
        <end position="26"/>
    </location>
</feature>
<name>A0A6A5BX50_NAEFO</name>
<evidence type="ECO:0000256" key="8">
    <source>
        <dbReference type="RuleBase" id="RU000461"/>
    </source>
</evidence>
<evidence type="ECO:0000256" key="3">
    <source>
        <dbReference type="ARBA" id="ARBA00022723"/>
    </source>
</evidence>
<dbReference type="Proteomes" id="UP000444721">
    <property type="component" value="Unassembled WGS sequence"/>
</dbReference>
<dbReference type="OMA" id="PLKYTPM"/>
<keyword evidence="9" id="KW-0472">Membrane</keyword>
<reference evidence="10 11" key="1">
    <citation type="journal article" date="2019" name="Sci. Rep.">
        <title>Nanopore sequencing improves the draft genome of the human pathogenic amoeba Naegleria fowleri.</title>
        <authorList>
            <person name="Liechti N."/>
            <person name="Schurch N."/>
            <person name="Bruggmann R."/>
            <person name="Wittwer M."/>
        </authorList>
    </citation>
    <scope>NUCLEOTIDE SEQUENCE [LARGE SCALE GENOMIC DNA]</scope>
    <source>
        <strain evidence="10 11">ATCC 30894</strain>
    </source>
</reference>
<dbReference type="Pfam" id="PF00067">
    <property type="entry name" value="p450"/>
    <property type="match status" value="1"/>
</dbReference>
<dbReference type="GeneID" id="68110101"/>
<evidence type="ECO:0000256" key="9">
    <source>
        <dbReference type="SAM" id="Phobius"/>
    </source>
</evidence>
<evidence type="ECO:0000256" key="2">
    <source>
        <dbReference type="ARBA" id="ARBA00022617"/>
    </source>
</evidence>
<dbReference type="PROSITE" id="PS00086">
    <property type="entry name" value="CYTOCHROME_P450"/>
    <property type="match status" value="1"/>
</dbReference>
<comment type="caution">
    <text evidence="10">The sequence shown here is derived from an EMBL/GenBank/DDBJ whole genome shotgun (WGS) entry which is preliminary data.</text>
</comment>
<keyword evidence="5 7" id="KW-0408">Iron</keyword>
<keyword evidence="9" id="KW-1133">Transmembrane helix</keyword>
<evidence type="ECO:0000256" key="7">
    <source>
        <dbReference type="PIRSR" id="PIRSR602401-1"/>
    </source>
</evidence>
<dbReference type="InterPro" id="IPR002401">
    <property type="entry name" value="Cyt_P450_E_grp-I"/>
</dbReference>
<keyword evidence="2 7" id="KW-0349">Heme</keyword>
<dbReference type="PRINTS" id="PR00463">
    <property type="entry name" value="EP450I"/>
</dbReference>
<proteinExistence type="inferred from homology"/>
<evidence type="ECO:0000256" key="1">
    <source>
        <dbReference type="ARBA" id="ARBA00010617"/>
    </source>
</evidence>
<dbReference type="InterPro" id="IPR001128">
    <property type="entry name" value="Cyt_P450"/>
</dbReference>
<evidence type="ECO:0000256" key="5">
    <source>
        <dbReference type="ARBA" id="ARBA00023004"/>
    </source>
</evidence>
<feature type="transmembrane region" description="Helical" evidence="9">
    <location>
        <begin position="234"/>
        <end position="255"/>
    </location>
</feature>